<feature type="transmembrane region" description="Helical" evidence="8">
    <location>
        <begin position="12"/>
        <end position="31"/>
    </location>
</feature>
<feature type="transmembrane region" description="Helical" evidence="8">
    <location>
        <begin position="239"/>
        <end position="257"/>
    </location>
</feature>
<gene>
    <name evidence="9" type="ORF">RBB77_20945</name>
</gene>
<evidence type="ECO:0000256" key="2">
    <source>
        <dbReference type="ARBA" id="ARBA00022475"/>
    </source>
</evidence>
<feature type="transmembrane region" description="Helical" evidence="8">
    <location>
        <begin position="152"/>
        <end position="170"/>
    </location>
</feature>
<proteinExistence type="inferred from homology"/>
<reference evidence="9" key="2">
    <citation type="journal article" date="2024" name="Environ. Microbiol.">
        <title>Genome analysis and description of Tunturibacter gen. nov. expands the diversity of Terriglobia in tundra soils.</title>
        <authorList>
            <person name="Messyasz A."/>
            <person name="Mannisto M.K."/>
            <person name="Kerkhof L.J."/>
            <person name="Haggblom M.M."/>
        </authorList>
    </citation>
    <scope>NUCLEOTIDE SEQUENCE</scope>
    <source>
        <strain evidence="9">X5P6</strain>
    </source>
</reference>
<dbReference type="Pfam" id="PF09594">
    <property type="entry name" value="GT87"/>
    <property type="match status" value="1"/>
</dbReference>
<organism evidence="9">
    <name type="scientific">Tunturiibacter psychrotolerans</name>
    <dbReference type="NCBI Taxonomy" id="3069686"/>
    <lineage>
        <taxon>Bacteria</taxon>
        <taxon>Pseudomonadati</taxon>
        <taxon>Acidobacteriota</taxon>
        <taxon>Terriglobia</taxon>
        <taxon>Terriglobales</taxon>
        <taxon>Acidobacteriaceae</taxon>
        <taxon>Tunturiibacter</taxon>
    </lineage>
</organism>
<feature type="transmembrane region" description="Helical" evidence="8">
    <location>
        <begin position="208"/>
        <end position="227"/>
    </location>
</feature>
<reference evidence="9" key="1">
    <citation type="submission" date="2023-08" db="EMBL/GenBank/DDBJ databases">
        <authorList>
            <person name="Messyasz A."/>
            <person name="Mannisto M.K."/>
            <person name="Kerkhof L.J."/>
            <person name="Haggblom M."/>
        </authorList>
    </citation>
    <scope>NUCLEOTIDE SEQUENCE</scope>
    <source>
        <strain evidence="9">X5P6</strain>
    </source>
</reference>
<comment type="similarity">
    <text evidence="7">Belongs to the glycosyltransferase 87 family.</text>
</comment>
<feature type="transmembrane region" description="Helical" evidence="8">
    <location>
        <begin position="353"/>
        <end position="372"/>
    </location>
</feature>
<evidence type="ECO:0000256" key="1">
    <source>
        <dbReference type="ARBA" id="ARBA00004651"/>
    </source>
</evidence>
<name>A0AAU7ZPJ6_9BACT</name>
<keyword evidence="3" id="KW-0808">Transferase</keyword>
<evidence type="ECO:0000256" key="8">
    <source>
        <dbReference type="SAM" id="Phobius"/>
    </source>
</evidence>
<evidence type="ECO:0000256" key="4">
    <source>
        <dbReference type="ARBA" id="ARBA00022692"/>
    </source>
</evidence>
<protein>
    <submittedName>
        <fullName evidence="9">Glycosyltransferase 87 family protein</fullName>
    </submittedName>
</protein>
<feature type="transmembrane region" description="Helical" evidence="8">
    <location>
        <begin position="269"/>
        <end position="288"/>
    </location>
</feature>
<evidence type="ECO:0000256" key="7">
    <source>
        <dbReference type="ARBA" id="ARBA00024033"/>
    </source>
</evidence>
<feature type="transmembrane region" description="Helical" evidence="8">
    <location>
        <begin position="378"/>
        <end position="397"/>
    </location>
</feature>
<dbReference type="AlphaFoldDB" id="A0AAU7ZPJ6"/>
<feature type="transmembrane region" description="Helical" evidence="8">
    <location>
        <begin position="308"/>
        <end position="341"/>
    </location>
</feature>
<comment type="subcellular location">
    <subcellularLocation>
        <location evidence="1">Cell membrane</location>
        <topology evidence="1">Multi-pass membrane protein</topology>
    </subcellularLocation>
</comment>
<dbReference type="GO" id="GO:0005886">
    <property type="term" value="C:plasma membrane"/>
    <property type="evidence" value="ECO:0007669"/>
    <property type="project" value="UniProtKB-SubCell"/>
</dbReference>
<keyword evidence="2" id="KW-1003">Cell membrane</keyword>
<evidence type="ECO:0000256" key="3">
    <source>
        <dbReference type="ARBA" id="ARBA00022679"/>
    </source>
</evidence>
<accession>A0AAU7ZPJ6</accession>
<dbReference type="RefSeq" id="WP_353063699.1">
    <property type="nucleotide sequence ID" value="NZ_CP132942.1"/>
</dbReference>
<dbReference type="GO" id="GO:0016758">
    <property type="term" value="F:hexosyltransferase activity"/>
    <property type="evidence" value="ECO:0007669"/>
    <property type="project" value="InterPro"/>
</dbReference>
<evidence type="ECO:0000256" key="6">
    <source>
        <dbReference type="ARBA" id="ARBA00023136"/>
    </source>
</evidence>
<dbReference type="EMBL" id="CP132942">
    <property type="protein sequence ID" value="XCB32861.1"/>
    <property type="molecule type" value="Genomic_DNA"/>
</dbReference>
<evidence type="ECO:0000256" key="5">
    <source>
        <dbReference type="ARBA" id="ARBA00022989"/>
    </source>
</evidence>
<sequence>MQKLTDPLRSRMPVLVAVITIATFLCIGTYTRGNVAAAWKMMQIPSTNPLFADTITVTNSIDCLLAGQNPYKVGSFDPFQRLYNYPPIWLKARYLGITSRSTNLVGTMLALSTIAACLLLFRTKTWVSALIVFFALTSKATLFLVERGNIDQLIFFLLVFGFFLIDRQRAELKSLFTGILVGVLTVLKIYPVVTAVVFIRNRNGFMKTLLVAVLSIAALIVTAGHSLPVVLSNTPRDSQWSFGAFPFFMAIGSHSIFASVPPVFRHRVVASLGGVALGALSLVAAFIYRDRVDQFFPQLDFDHARGRLAISGLAIFCFVFVSGASYNYRLIFLLGILAYLVEDIDNGTTRRSVPTAILLVLLMWGSFSLSMFREILDGLTFVLATAWLGTSLIPYAWKRADISAIGTQITLTESN</sequence>
<evidence type="ECO:0000313" key="9">
    <source>
        <dbReference type="EMBL" id="XCB32861.1"/>
    </source>
</evidence>
<feature type="transmembrane region" description="Helical" evidence="8">
    <location>
        <begin position="176"/>
        <end position="199"/>
    </location>
</feature>
<dbReference type="KEGG" id="tpsc:RBB77_20945"/>
<keyword evidence="5 8" id="KW-1133">Transmembrane helix</keyword>
<keyword evidence="6 8" id="KW-0472">Membrane</keyword>
<dbReference type="InterPro" id="IPR018584">
    <property type="entry name" value="GT87"/>
</dbReference>
<keyword evidence="4 8" id="KW-0812">Transmembrane</keyword>